<dbReference type="InterPro" id="IPR001304">
    <property type="entry name" value="C-type_lectin-like"/>
</dbReference>
<reference evidence="4" key="2">
    <citation type="submission" date="2025-09" db="UniProtKB">
        <authorList>
            <consortium name="Ensembl"/>
        </authorList>
    </citation>
    <scope>IDENTIFICATION</scope>
</reference>
<dbReference type="GeneTree" id="ENSGT01030000234575"/>
<sequence length="229" mass="26764">MQNQAHGQRSRQREWHCWFSVFCLQLLFSLFIISVSLRVSFYFILFFIFTFSMNQVRCILYTGQAIMSLQCFSSKLKIIYGSFYKCEEGWEKHGGKCYYFSISQLSWKQSRDECRAKGGDLVKIDSREEQVIFFIFLELMKEGEDKFWIGLTDSAVEGRWLWVDGSLLDESLKFWAGKEPNNVTEGDPDGEDCVRMGEEFENKDLKCWFDQSCSKPQRSICEKAGVTAT</sequence>
<name>A0A3P9BQG7_9CICH</name>
<evidence type="ECO:0000256" key="2">
    <source>
        <dbReference type="SAM" id="Phobius"/>
    </source>
</evidence>
<feature type="domain" description="C-type lectin" evidence="3">
    <location>
        <begin position="93"/>
        <end position="222"/>
    </location>
</feature>
<dbReference type="SUPFAM" id="SSF56436">
    <property type="entry name" value="C-type lectin-like"/>
    <property type="match status" value="1"/>
</dbReference>
<reference evidence="4" key="1">
    <citation type="submission" date="2025-08" db="UniProtKB">
        <authorList>
            <consortium name="Ensembl"/>
        </authorList>
    </citation>
    <scope>IDENTIFICATION</scope>
</reference>
<dbReference type="STRING" id="106582.ENSMZEP00005012177"/>
<dbReference type="Ensembl" id="ENSMZET00005012605.1">
    <property type="protein sequence ID" value="ENSMZEP00005012177.1"/>
    <property type="gene ID" value="ENSMZEG00005009138.1"/>
</dbReference>
<accession>A0A3P9BQG7</accession>
<dbReference type="SMART" id="SM00034">
    <property type="entry name" value="CLECT"/>
    <property type="match status" value="1"/>
</dbReference>
<evidence type="ECO:0000313" key="4">
    <source>
        <dbReference type="Ensembl" id="ENSMZEP00005012177.1"/>
    </source>
</evidence>
<dbReference type="Gene3D" id="3.10.100.10">
    <property type="entry name" value="Mannose-Binding Protein A, subunit A"/>
    <property type="match status" value="1"/>
</dbReference>
<feature type="transmembrane region" description="Helical" evidence="2">
    <location>
        <begin position="15"/>
        <end position="35"/>
    </location>
</feature>
<keyword evidence="1" id="KW-0430">Lectin</keyword>
<dbReference type="Proteomes" id="UP000265160">
    <property type="component" value="Unplaced"/>
</dbReference>
<keyword evidence="2" id="KW-0812">Transmembrane</keyword>
<proteinExistence type="predicted"/>
<keyword evidence="2" id="KW-1133">Transmembrane helix</keyword>
<dbReference type="Pfam" id="PF00059">
    <property type="entry name" value="Lectin_C"/>
    <property type="match status" value="1"/>
</dbReference>
<evidence type="ECO:0000259" key="3">
    <source>
        <dbReference type="PROSITE" id="PS50041"/>
    </source>
</evidence>
<dbReference type="AlphaFoldDB" id="A0A3P9BQG7"/>
<keyword evidence="2" id="KW-0472">Membrane</keyword>
<protein>
    <recommendedName>
        <fullName evidence="3">C-type lectin domain-containing protein</fullName>
    </recommendedName>
</protein>
<dbReference type="InterPro" id="IPR050111">
    <property type="entry name" value="C-type_lectin/snaclec_domain"/>
</dbReference>
<keyword evidence="5" id="KW-1185">Reference proteome</keyword>
<organism evidence="4 5">
    <name type="scientific">Maylandia zebra</name>
    <name type="common">zebra mbuna</name>
    <dbReference type="NCBI Taxonomy" id="106582"/>
    <lineage>
        <taxon>Eukaryota</taxon>
        <taxon>Metazoa</taxon>
        <taxon>Chordata</taxon>
        <taxon>Craniata</taxon>
        <taxon>Vertebrata</taxon>
        <taxon>Euteleostomi</taxon>
        <taxon>Actinopterygii</taxon>
        <taxon>Neopterygii</taxon>
        <taxon>Teleostei</taxon>
        <taxon>Neoteleostei</taxon>
        <taxon>Acanthomorphata</taxon>
        <taxon>Ovalentaria</taxon>
        <taxon>Cichlomorphae</taxon>
        <taxon>Cichliformes</taxon>
        <taxon>Cichlidae</taxon>
        <taxon>African cichlids</taxon>
        <taxon>Pseudocrenilabrinae</taxon>
        <taxon>Haplochromini</taxon>
        <taxon>Maylandia</taxon>
        <taxon>Maylandia zebra complex</taxon>
    </lineage>
</organism>
<evidence type="ECO:0000256" key="1">
    <source>
        <dbReference type="ARBA" id="ARBA00022734"/>
    </source>
</evidence>
<dbReference type="CDD" id="cd03590">
    <property type="entry name" value="CLECT_DC-SIGN_like"/>
    <property type="match status" value="1"/>
</dbReference>
<dbReference type="PROSITE" id="PS50041">
    <property type="entry name" value="C_TYPE_LECTIN_2"/>
    <property type="match status" value="1"/>
</dbReference>
<evidence type="ECO:0000313" key="5">
    <source>
        <dbReference type="Proteomes" id="UP000265160"/>
    </source>
</evidence>
<dbReference type="GO" id="GO:0030246">
    <property type="term" value="F:carbohydrate binding"/>
    <property type="evidence" value="ECO:0007669"/>
    <property type="project" value="UniProtKB-KW"/>
</dbReference>
<dbReference type="InterPro" id="IPR033989">
    <property type="entry name" value="CD209-like_CTLD"/>
</dbReference>
<dbReference type="InterPro" id="IPR016186">
    <property type="entry name" value="C-type_lectin-like/link_sf"/>
</dbReference>
<dbReference type="InterPro" id="IPR016187">
    <property type="entry name" value="CTDL_fold"/>
</dbReference>
<dbReference type="PANTHER" id="PTHR22803">
    <property type="entry name" value="MANNOSE, PHOSPHOLIPASE, LECTIN RECEPTOR RELATED"/>
    <property type="match status" value="1"/>
</dbReference>